<organism evidence="2">
    <name type="scientific">hydrothermal vent metagenome</name>
    <dbReference type="NCBI Taxonomy" id="652676"/>
    <lineage>
        <taxon>unclassified sequences</taxon>
        <taxon>metagenomes</taxon>
        <taxon>ecological metagenomes</taxon>
    </lineage>
</organism>
<dbReference type="EMBL" id="UOFU01000232">
    <property type="protein sequence ID" value="VAX01618.1"/>
    <property type="molecule type" value="Genomic_DNA"/>
</dbReference>
<sequence>MLDQHHGQISLHANERGGTCASVTLPIGPIES</sequence>
<dbReference type="AlphaFoldDB" id="A0A3B1AQG8"/>
<evidence type="ECO:0000313" key="2">
    <source>
        <dbReference type="EMBL" id="VAX01618.1"/>
    </source>
</evidence>
<accession>A0A3B1AQG8</accession>
<evidence type="ECO:0000256" key="1">
    <source>
        <dbReference type="SAM" id="MobiDB-lite"/>
    </source>
</evidence>
<feature type="region of interest" description="Disordered" evidence="1">
    <location>
        <begin position="1"/>
        <end position="32"/>
    </location>
</feature>
<proteinExistence type="predicted"/>
<reference evidence="2" key="1">
    <citation type="submission" date="2018-06" db="EMBL/GenBank/DDBJ databases">
        <authorList>
            <person name="Zhirakovskaya E."/>
        </authorList>
    </citation>
    <scope>NUCLEOTIDE SEQUENCE</scope>
</reference>
<gene>
    <name evidence="2" type="ORF">MNBD_GAMMA20-2072</name>
</gene>
<name>A0A3B1AQG8_9ZZZZ</name>
<protein>
    <submittedName>
        <fullName evidence="2">Uncharacterized protein</fullName>
    </submittedName>
</protein>